<protein>
    <submittedName>
        <fullName evidence="1">Uncharacterized protein</fullName>
    </submittedName>
</protein>
<reference evidence="1" key="1">
    <citation type="submission" date="2022-09" db="EMBL/GenBank/DDBJ databases">
        <title>A Global Phylogenomic Analysis of the Shiitake Genus Lentinula.</title>
        <authorList>
            <consortium name="DOE Joint Genome Institute"/>
            <person name="Sierra-Patev S."/>
            <person name="Min B."/>
            <person name="Naranjo-Ortiz M."/>
            <person name="Looney B."/>
            <person name="Konkel Z."/>
            <person name="Slot J.C."/>
            <person name="Sakamoto Y."/>
            <person name="Steenwyk J.L."/>
            <person name="Rokas A."/>
            <person name="Carro J."/>
            <person name="Camarero S."/>
            <person name="Ferreira P."/>
            <person name="Molpeceres G."/>
            <person name="Ruiz-Duenas F.J."/>
            <person name="Serrano A."/>
            <person name="Henrissat B."/>
            <person name="Drula E."/>
            <person name="Hughes K.W."/>
            <person name="Mata J.L."/>
            <person name="Ishikawa N.K."/>
            <person name="Vargas-Isla R."/>
            <person name="Ushijima S."/>
            <person name="Smith C.A."/>
            <person name="Ahrendt S."/>
            <person name="Andreopoulos W."/>
            <person name="He G."/>
            <person name="Labutti K."/>
            <person name="Lipzen A."/>
            <person name="Ng V."/>
            <person name="Riley R."/>
            <person name="Sandor L."/>
            <person name="Barry K."/>
            <person name="Martinez A.T."/>
            <person name="Xiao Y."/>
            <person name="Gibbons J.G."/>
            <person name="Terashima K."/>
            <person name="Grigoriev I.V."/>
            <person name="Hibbett D.S."/>
        </authorList>
    </citation>
    <scope>NUCLEOTIDE SEQUENCE</scope>
    <source>
        <strain evidence="1">TMI1499</strain>
    </source>
</reference>
<accession>A0ACC1TWY7</accession>
<name>A0ACC1TWY7_9AGAR</name>
<dbReference type="EMBL" id="MU795166">
    <property type="protein sequence ID" value="KAJ3809304.1"/>
    <property type="molecule type" value="Genomic_DNA"/>
</dbReference>
<proteinExistence type="predicted"/>
<comment type="caution">
    <text evidence="1">The sequence shown here is derived from an EMBL/GenBank/DDBJ whole genome shotgun (WGS) entry which is preliminary data.</text>
</comment>
<organism evidence="1 2">
    <name type="scientific">Lentinula aff. lateritia</name>
    <dbReference type="NCBI Taxonomy" id="2804960"/>
    <lineage>
        <taxon>Eukaryota</taxon>
        <taxon>Fungi</taxon>
        <taxon>Dikarya</taxon>
        <taxon>Basidiomycota</taxon>
        <taxon>Agaricomycotina</taxon>
        <taxon>Agaricomycetes</taxon>
        <taxon>Agaricomycetidae</taxon>
        <taxon>Agaricales</taxon>
        <taxon>Marasmiineae</taxon>
        <taxon>Omphalotaceae</taxon>
        <taxon>Lentinula</taxon>
    </lineage>
</organism>
<gene>
    <name evidence="1" type="ORF">F5876DRAFT_44159</name>
</gene>
<sequence length="312" mass="34973">MAQSVTTVSSEVTIDNTLGALFVGFAMACCIYGILLSQIYTYLANYPLDRPVYKFIVRRLLNLTTPILQVLLILTLETVDQALIGQIYYHYGISNFSNPLTLIEGAQTWFVFEYHYMHNTKTSDLEMFRSFISVVGTIVKISFALRVWRFSQRNFWITGLIVSVLGTIALGVGVLTDIVTALALCYFLNKLRTGYRQSDSLVSSLIKYAINTGALTSVISVTTVVLYNIMPSNLIFIAVFFILSKLYAISFMATLNTRRVVRGRGTDKQNTTTNRTNMFHLGTRVPSMGPPDMDGWETAYTTTSATVRTLRV</sequence>
<dbReference type="Proteomes" id="UP001163835">
    <property type="component" value="Unassembled WGS sequence"/>
</dbReference>
<evidence type="ECO:0000313" key="2">
    <source>
        <dbReference type="Proteomes" id="UP001163835"/>
    </source>
</evidence>
<evidence type="ECO:0000313" key="1">
    <source>
        <dbReference type="EMBL" id="KAJ3809304.1"/>
    </source>
</evidence>
<keyword evidence="2" id="KW-1185">Reference proteome</keyword>